<feature type="region of interest" description="Disordered" evidence="4">
    <location>
        <begin position="1"/>
        <end position="22"/>
    </location>
</feature>
<feature type="compositionally biased region" description="Low complexity" evidence="4">
    <location>
        <begin position="1"/>
        <end position="18"/>
    </location>
</feature>
<dbReference type="PRINTS" id="PR00778">
    <property type="entry name" value="HTHARSR"/>
</dbReference>
<keyword evidence="2" id="KW-0238">DNA-binding</keyword>
<evidence type="ECO:0000256" key="1">
    <source>
        <dbReference type="ARBA" id="ARBA00023015"/>
    </source>
</evidence>
<dbReference type="PANTHER" id="PTHR43132:SF6">
    <property type="entry name" value="HTH-TYPE TRANSCRIPTIONAL REPRESSOR CZRA"/>
    <property type="match status" value="1"/>
</dbReference>
<dbReference type="NCBIfam" id="NF033788">
    <property type="entry name" value="HTH_metalloreg"/>
    <property type="match status" value="1"/>
</dbReference>
<dbReference type="Proteomes" id="UP001500730">
    <property type="component" value="Unassembled WGS sequence"/>
</dbReference>
<dbReference type="InterPro" id="IPR036390">
    <property type="entry name" value="WH_DNA-bd_sf"/>
</dbReference>
<comment type="caution">
    <text evidence="6">The sequence shown here is derived from an EMBL/GenBank/DDBJ whole genome shotgun (WGS) entry which is preliminary data.</text>
</comment>
<evidence type="ECO:0000313" key="6">
    <source>
        <dbReference type="EMBL" id="GAA2502632.1"/>
    </source>
</evidence>
<proteinExistence type="predicted"/>
<dbReference type="SUPFAM" id="SSF46785">
    <property type="entry name" value="Winged helix' DNA-binding domain"/>
    <property type="match status" value="1"/>
</dbReference>
<dbReference type="CDD" id="cd00090">
    <property type="entry name" value="HTH_ARSR"/>
    <property type="match status" value="1"/>
</dbReference>
<accession>A0ABP5ZXM1</accession>
<gene>
    <name evidence="6" type="ORF">GCM10009858_45980</name>
</gene>
<dbReference type="EMBL" id="BAAARE010000039">
    <property type="protein sequence ID" value="GAA2502632.1"/>
    <property type="molecule type" value="Genomic_DNA"/>
</dbReference>
<feature type="domain" description="HTH arsR-type" evidence="5">
    <location>
        <begin position="23"/>
        <end position="118"/>
    </location>
</feature>
<dbReference type="PANTHER" id="PTHR43132">
    <property type="entry name" value="ARSENICAL RESISTANCE OPERON REPRESSOR ARSR-RELATED"/>
    <property type="match status" value="1"/>
</dbReference>
<evidence type="ECO:0000256" key="3">
    <source>
        <dbReference type="ARBA" id="ARBA00023163"/>
    </source>
</evidence>
<name>A0ABP5ZXM1_9MICO</name>
<keyword evidence="7" id="KW-1185">Reference proteome</keyword>
<dbReference type="SMART" id="SM00418">
    <property type="entry name" value="HTH_ARSR"/>
    <property type="match status" value="1"/>
</dbReference>
<organism evidence="6 7">
    <name type="scientific">Terrabacter carboxydivorans</name>
    <dbReference type="NCBI Taxonomy" id="619730"/>
    <lineage>
        <taxon>Bacteria</taxon>
        <taxon>Bacillati</taxon>
        <taxon>Actinomycetota</taxon>
        <taxon>Actinomycetes</taxon>
        <taxon>Micrococcales</taxon>
        <taxon>Intrasporangiaceae</taxon>
        <taxon>Terrabacter</taxon>
    </lineage>
</organism>
<evidence type="ECO:0000259" key="5">
    <source>
        <dbReference type="PROSITE" id="PS50987"/>
    </source>
</evidence>
<evidence type="ECO:0000256" key="2">
    <source>
        <dbReference type="ARBA" id="ARBA00023125"/>
    </source>
</evidence>
<evidence type="ECO:0000313" key="7">
    <source>
        <dbReference type="Proteomes" id="UP001500730"/>
    </source>
</evidence>
<dbReference type="InterPro" id="IPR036388">
    <property type="entry name" value="WH-like_DNA-bd_sf"/>
</dbReference>
<dbReference type="InterPro" id="IPR011991">
    <property type="entry name" value="ArsR-like_HTH"/>
</dbReference>
<dbReference type="Pfam" id="PF01022">
    <property type="entry name" value="HTH_5"/>
    <property type="match status" value="1"/>
</dbReference>
<dbReference type="InterPro" id="IPR051011">
    <property type="entry name" value="Metal_resp_trans_reg"/>
</dbReference>
<dbReference type="InterPro" id="IPR001845">
    <property type="entry name" value="HTH_ArsR_DNA-bd_dom"/>
</dbReference>
<reference evidence="7" key="1">
    <citation type="journal article" date="2019" name="Int. J. Syst. Evol. Microbiol.">
        <title>The Global Catalogue of Microorganisms (GCM) 10K type strain sequencing project: providing services to taxonomists for standard genome sequencing and annotation.</title>
        <authorList>
            <consortium name="The Broad Institute Genomics Platform"/>
            <consortium name="The Broad Institute Genome Sequencing Center for Infectious Disease"/>
            <person name="Wu L."/>
            <person name="Ma J."/>
        </authorList>
    </citation>
    <scope>NUCLEOTIDE SEQUENCE [LARGE SCALE GENOMIC DNA]</scope>
    <source>
        <strain evidence="7">JCM 16259</strain>
    </source>
</reference>
<dbReference type="PROSITE" id="PS50987">
    <property type="entry name" value="HTH_ARSR_2"/>
    <property type="match status" value="1"/>
</dbReference>
<dbReference type="Gene3D" id="1.10.10.10">
    <property type="entry name" value="Winged helix-like DNA-binding domain superfamily/Winged helix DNA-binding domain"/>
    <property type="match status" value="1"/>
</dbReference>
<evidence type="ECO:0000256" key="4">
    <source>
        <dbReference type="SAM" id="MobiDB-lite"/>
    </source>
</evidence>
<protein>
    <recommendedName>
        <fullName evidence="5">HTH arsR-type domain-containing protein</fullName>
    </recommendedName>
</protein>
<keyword evidence="1" id="KW-0805">Transcription regulation</keyword>
<sequence>MTGAERAAPVNAHAVAQAQERVPSTEDISRLTGLLSLMTDPVRLRILYALDVSDELCVGDLAIALDLNEDQVTYALRLLRTAGLVHTRRQGRVVFNRLATDFPEPLREHCLRRLVELTRRVSESPDL</sequence>
<keyword evidence="3" id="KW-0804">Transcription</keyword>